<reference evidence="2 3" key="1">
    <citation type="journal article" date="2008" name="Proc. Natl. Acad. Sci. U.S.A.">
        <title>Niche adaptation and genome expansion in the chlorophyll d-producing cyanobacterium Acaryochloris marina.</title>
        <authorList>
            <person name="Swingley W.D."/>
            <person name="Chen M."/>
            <person name="Cheung P.C."/>
            <person name="Conrad A.L."/>
            <person name="Dejesa L.C."/>
            <person name="Hao J."/>
            <person name="Honchak B.M."/>
            <person name="Karbach L.E."/>
            <person name="Kurdoglu A."/>
            <person name="Lahiri S."/>
            <person name="Mastrian S.D."/>
            <person name="Miyashita H."/>
            <person name="Page L."/>
            <person name="Ramakrishna P."/>
            <person name="Satoh S."/>
            <person name="Sattley W.M."/>
            <person name="Shimada Y."/>
            <person name="Taylor H.L."/>
            <person name="Tomo T."/>
            <person name="Tsuchiya T."/>
            <person name="Wang Z.T."/>
            <person name="Raymond J."/>
            <person name="Mimuro M."/>
            <person name="Blankenship R.E."/>
            <person name="Touchman J.W."/>
        </authorList>
    </citation>
    <scope>NUCLEOTIDE SEQUENCE [LARGE SCALE GENOMIC DNA]</scope>
    <source>
        <strain evidence="3">MBIC 11017</strain>
        <plasmid evidence="3">Plasmid pREB2</plasmid>
    </source>
</reference>
<evidence type="ECO:0000313" key="2">
    <source>
        <dbReference type="EMBL" id="ABW32119.1"/>
    </source>
</evidence>
<dbReference type="RefSeq" id="WP_012167262.1">
    <property type="nucleotide sequence ID" value="NC_009927.1"/>
</dbReference>
<geneLocation type="plasmid" evidence="2 3">
    <name>pREB2</name>
</geneLocation>
<dbReference type="HOGENOM" id="CLU_2366395_0_0_3"/>
<organism evidence="2 3">
    <name type="scientific">Acaryochloris marina (strain MBIC 11017)</name>
    <dbReference type="NCBI Taxonomy" id="329726"/>
    <lineage>
        <taxon>Bacteria</taxon>
        <taxon>Bacillati</taxon>
        <taxon>Cyanobacteriota</taxon>
        <taxon>Cyanophyceae</taxon>
        <taxon>Acaryochloridales</taxon>
        <taxon>Acaryochloridaceae</taxon>
        <taxon>Acaryochloris</taxon>
    </lineage>
</organism>
<keyword evidence="2" id="KW-0614">Plasmid</keyword>
<dbReference type="Proteomes" id="UP000000268">
    <property type="component" value="Plasmid pREB2"/>
</dbReference>
<dbReference type="InterPro" id="IPR032874">
    <property type="entry name" value="DDE_dom"/>
</dbReference>
<dbReference type="EMBL" id="CP000839">
    <property type="protein sequence ID" value="ABW32119.1"/>
    <property type="molecule type" value="Genomic_DNA"/>
</dbReference>
<name>A8ZLU2_ACAM1</name>
<keyword evidence="3" id="KW-1185">Reference proteome</keyword>
<evidence type="ECO:0000313" key="3">
    <source>
        <dbReference type="Proteomes" id="UP000000268"/>
    </source>
</evidence>
<dbReference type="Pfam" id="PF13610">
    <property type="entry name" value="DDE_Tnp_IS240"/>
    <property type="match status" value="1"/>
</dbReference>
<protein>
    <recommendedName>
        <fullName evidence="1">DDE domain-containing protein</fullName>
    </recommendedName>
</protein>
<sequence length="95" mass="10982">MATDGLASYPRAIEEELGEDVEHEVCPRIENSVEQSHRPVKHRYHPTLGFGEFEAAHRFCKAVDEVSIFLRPRTRKREFVPLFDKRKKFIKGASG</sequence>
<gene>
    <name evidence="2" type="ordered locus">AM1_B0401</name>
</gene>
<proteinExistence type="predicted"/>
<dbReference type="AlphaFoldDB" id="A8ZLU2"/>
<accession>A8ZLU2</accession>
<feature type="domain" description="DDE" evidence="1">
    <location>
        <begin position="2"/>
        <end position="68"/>
    </location>
</feature>
<dbReference type="KEGG" id="amr:AM1_B0401"/>
<evidence type="ECO:0000259" key="1">
    <source>
        <dbReference type="Pfam" id="PF13610"/>
    </source>
</evidence>